<organism evidence="3 4">
    <name type="scientific">Effusibacillus dendaii</name>
    <dbReference type="NCBI Taxonomy" id="2743772"/>
    <lineage>
        <taxon>Bacteria</taxon>
        <taxon>Bacillati</taxon>
        <taxon>Bacillota</taxon>
        <taxon>Bacilli</taxon>
        <taxon>Bacillales</taxon>
        <taxon>Alicyclobacillaceae</taxon>
        <taxon>Effusibacillus</taxon>
    </lineage>
</organism>
<dbReference type="InterPro" id="IPR010273">
    <property type="entry name" value="DUF881"/>
</dbReference>
<evidence type="ECO:0000256" key="1">
    <source>
        <dbReference type="ARBA" id="ARBA00009108"/>
    </source>
</evidence>
<evidence type="ECO:0008006" key="5">
    <source>
        <dbReference type="Google" id="ProtNLM"/>
    </source>
</evidence>
<protein>
    <recommendedName>
        <fullName evidence="5">DUF881 domain-containing protein</fullName>
    </recommendedName>
</protein>
<evidence type="ECO:0000256" key="2">
    <source>
        <dbReference type="SAM" id="SignalP"/>
    </source>
</evidence>
<gene>
    <name evidence="3" type="ORF">skT53_10530</name>
</gene>
<dbReference type="PANTHER" id="PTHR37313">
    <property type="entry name" value="UPF0749 PROTEIN RV1825"/>
    <property type="match status" value="1"/>
</dbReference>
<keyword evidence="4" id="KW-1185">Reference proteome</keyword>
<dbReference type="Gene3D" id="3.30.70.1880">
    <property type="entry name" value="Protein of unknown function DUF881"/>
    <property type="match status" value="1"/>
</dbReference>
<sequence length="264" mass="29651">MQGQPSQRLKWSLFSVSALLGLMLTAQITSSKTEPKFNADVIQIKSALSHEIQQRSQLKSKIYEMQDKLNQYKSFPENQQAVLEQMKKELTKAEAAAGLKPVEGDGIRIEIKESPTFSMWEPNARLPHPAKYHIWDYELDYLINILRANGATAISFNGQRIVSYSGIREVGISLDEKTQTVYPGVMQVNFYPVSYPYVIDAIGDVEKMKAAVMTYIGEDYFIPKGKEFVLSDAVGDNKLKLPAFTGTLHFKYATEEKAEGAAQP</sequence>
<comment type="similarity">
    <text evidence="1">Belongs to the UPF0749 family.</text>
</comment>
<feature type="chain" id="PRO_5038905915" description="DUF881 domain-containing protein" evidence="2">
    <location>
        <begin position="27"/>
        <end position="264"/>
    </location>
</feature>
<dbReference type="AlphaFoldDB" id="A0A7I8D7C5"/>
<accession>A0A7I8D7C5</accession>
<dbReference type="RefSeq" id="WP_200760108.1">
    <property type="nucleotide sequence ID" value="NZ_AP023366.1"/>
</dbReference>
<name>A0A7I8D7C5_9BACL</name>
<dbReference type="PANTHER" id="PTHR37313:SF2">
    <property type="entry name" value="UPF0749 PROTEIN YLXX"/>
    <property type="match status" value="1"/>
</dbReference>
<feature type="signal peptide" evidence="2">
    <location>
        <begin position="1"/>
        <end position="26"/>
    </location>
</feature>
<keyword evidence="2" id="KW-0732">Signal</keyword>
<evidence type="ECO:0000313" key="4">
    <source>
        <dbReference type="Proteomes" id="UP000593802"/>
    </source>
</evidence>
<reference evidence="3 4" key="1">
    <citation type="submission" date="2020-08" db="EMBL/GenBank/DDBJ databases">
        <title>Complete Genome Sequence of Effusibacillus dendaii Strain skT53, Isolated from Farmland soil.</title>
        <authorList>
            <person name="Konishi T."/>
            <person name="Kawasaki H."/>
        </authorList>
    </citation>
    <scope>NUCLEOTIDE SEQUENCE [LARGE SCALE GENOMIC DNA]</scope>
    <source>
        <strain evidence="4">skT53</strain>
    </source>
</reference>
<dbReference type="EMBL" id="AP023366">
    <property type="protein sequence ID" value="BCJ86068.1"/>
    <property type="molecule type" value="Genomic_DNA"/>
</dbReference>
<evidence type="ECO:0000313" key="3">
    <source>
        <dbReference type="EMBL" id="BCJ86068.1"/>
    </source>
</evidence>
<dbReference type="KEGG" id="eff:skT53_10530"/>
<proteinExistence type="inferred from homology"/>
<dbReference type="Pfam" id="PF05949">
    <property type="entry name" value="DUF881"/>
    <property type="match status" value="1"/>
</dbReference>
<dbReference type="Proteomes" id="UP000593802">
    <property type="component" value="Chromosome"/>
</dbReference>